<reference evidence="14" key="1">
    <citation type="submission" date="2016-11" db="UniProtKB">
        <authorList>
            <consortium name="WormBaseParasite"/>
        </authorList>
    </citation>
    <scope>IDENTIFICATION</scope>
</reference>
<accession>A0A1I8I068</accession>
<evidence type="ECO:0000256" key="5">
    <source>
        <dbReference type="ARBA" id="ARBA00022729"/>
    </source>
</evidence>
<dbReference type="AlphaFoldDB" id="A0A1I8I068"/>
<evidence type="ECO:0000313" key="14">
    <source>
        <dbReference type="WBParaSite" id="maker-uti_cns_0008927-snap-gene-0.2-mRNA-1"/>
    </source>
</evidence>
<feature type="compositionally biased region" description="Gly residues" evidence="10">
    <location>
        <begin position="552"/>
        <end position="561"/>
    </location>
</feature>
<dbReference type="InterPro" id="IPR036719">
    <property type="entry name" value="Neuro-gated_channel_TM_sf"/>
</dbReference>
<evidence type="ECO:0000256" key="1">
    <source>
        <dbReference type="ARBA" id="ARBA00004236"/>
    </source>
</evidence>
<dbReference type="SUPFAM" id="SSF90112">
    <property type="entry name" value="Neurotransmitter-gated ion-channel transmembrane pore"/>
    <property type="match status" value="1"/>
</dbReference>
<dbReference type="WBParaSite" id="maker-uti_cns_0008927-snap-gene-0.2-mRNA-1">
    <property type="protein sequence ID" value="maker-uti_cns_0008927-snap-gene-0.2-mRNA-1"/>
    <property type="gene ID" value="maker-uti_cns_0008927-snap-gene-0.2"/>
</dbReference>
<dbReference type="SUPFAM" id="SSF63712">
    <property type="entry name" value="Nicotinic receptor ligand binding domain-like"/>
    <property type="match status" value="1"/>
</dbReference>
<feature type="compositionally biased region" description="Low complexity" evidence="10">
    <location>
        <begin position="536"/>
        <end position="551"/>
    </location>
</feature>
<dbReference type="Gene3D" id="6.10.250.2810">
    <property type="match status" value="1"/>
</dbReference>
<evidence type="ECO:0000256" key="8">
    <source>
        <dbReference type="ARBA" id="ARBA00023136"/>
    </source>
</evidence>
<dbReference type="PRINTS" id="PR00253">
    <property type="entry name" value="GABAARECEPTR"/>
</dbReference>
<dbReference type="InterPro" id="IPR006028">
    <property type="entry name" value="GABAA/Glycine_rcpt"/>
</dbReference>
<dbReference type="InterPro" id="IPR006202">
    <property type="entry name" value="Neur_chan_lig-bd"/>
</dbReference>
<evidence type="ECO:0000256" key="7">
    <source>
        <dbReference type="ARBA" id="ARBA00023065"/>
    </source>
</evidence>
<dbReference type="GO" id="GO:0005886">
    <property type="term" value="C:plasma membrane"/>
    <property type="evidence" value="ECO:0007669"/>
    <property type="project" value="UniProtKB-SubCell"/>
</dbReference>
<dbReference type="GO" id="GO:0004888">
    <property type="term" value="F:transmembrane signaling receptor activity"/>
    <property type="evidence" value="ECO:0007669"/>
    <property type="project" value="InterPro"/>
</dbReference>
<dbReference type="Pfam" id="PF02931">
    <property type="entry name" value="Neur_chan_LBD"/>
    <property type="match status" value="1"/>
</dbReference>
<feature type="compositionally biased region" description="Basic residues" evidence="10">
    <location>
        <begin position="273"/>
        <end position="284"/>
    </location>
</feature>
<evidence type="ECO:0000259" key="11">
    <source>
        <dbReference type="Pfam" id="PF02931"/>
    </source>
</evidence>
<feature type="domain" description="Neurotransmitter-gated ion-channel transmembrane" evidence="12">
    <location>
        <begin position="201"/>
        <end position="389"/>
    </location>
</feature>
<feature type="compositionally biased region" description="Low complexity" evidence="10">
    <location>
        <begin position="254"/>
        <end position="272"/>
    </location>
</feature>
<keyword evidence="9" id="KW-0407">Ion channel</keyword>
<evidence type="ECO:0000256" key="10">
    <source>
        <dbReference type="SAM" id="MobiDB-lite"/>
    </source>
</evidence>
<keyword evidence="7" id="KW-0406">Ion transport</keyword>
<protein>
    <submittedName>
        <fullName evidence="14">Neur_chan_LBD domain-containing protein</fullName>
    </submittedName>
</protein>
<dbReference type="PANTHER" id="PTHR18945">
    <property type="entry name" value="NEUROTRANSMITTER GATED ION CHANNEL"/>
    <property type="match status" value="1"/>
</dbReference>
<keyword evidence="2" id="KW-0813">Transport</keyword>
<dbReference type="Gene3D" id="2.70.170.10">
    <property type="entry name" value="Neurotransmitter-gated ion-channel ligand-binding domain"/>
    <property type="match status" value="1"/>
</dbReference>
<evidence type="ECO:0000256" key="2">
    <source>
        <dbReference type="ARBA" id="ARBA00022448"/>
    </source>
</evidence>
<sequence length="561" mass="62128">NQFLTHQTRAPLVNVRKSVVDNLLTGYTRQNSPNGDAPTEVYIGIYIIGFYSISEATMDYALTVYLRLQWTDPRLKFNASQAGGRSKIKLGEKIWERIWVPDVFLRNEKKADFHSATIPNRLMNLESDGQIWYVIKYLNTRFPVGHTMETVIFKWLQPPKEPVEWPQDLMMPQFKIQGIHRKSCGQNYTTGPTLACRSPSMLTITTQASGSKSSLPRVSYIKAVDVWMSVCLGFVFASLLEFAIVNVYSRRDSQQQQSPSKAAPPAESPQQHQHQRRRLRGGRQRRQMLLQLQRRWTRPPTTLALTGETAEQQLVVDEARQGFYGSGRRTRLLPVISNEADCSAAGDAEVHQRRCQKLQPAITGPDMARRIDKFSRRMFPLSFLLFNVGVEQALMQLAGRLGGVSTSMSNGDDCEAVQASPREQCGQVFLQHLGTGGQGELDTCGGSGIGADWEGLLHLGIEGLLHSLGPLAIQTGRQHRHGRQGGGRQNKRWRSSGGGSGTLSLSQQLVIEVLVADANTARQRAPGVRFQHGHPPGEAGAAGPNWHSGSGMHRGGGCRGC</sequence>
<feature type="region of interest" description="Disordered" evidence="10">
    <location>
        <begin position="254"/>
        <end position="284"/>
    </location>
</feature>
<dbReference type="Proteomes" id="UP000095280">
    <property type="component" value="Unplaced"/>
</dbReference>
<keyword evidence="6" id="KW-1133">Transmembrane helix</keyword>
<proteinExistence type="predicted"/>
<dbReference type="InterPro" id="IPR006201">
    <property type="entry name" value="Neur_channel"/>
</dbReference>
<comment type="subcellular location">
    <subcellularLocation>
        <location evidence="1">Cell membrane</location>
    </subcellularLocation>
</comment>
<dbReference type="Pfam" id="PF02932">
    <property type="entry name" value="Neur_chan_memb"/>
    <property type="match status" value="1"/>
</dbReference>
<evidence type="ECO:0000256" key="4">
    <source>
        <dbReference type="ARBA" id="ARBA00022692"/>
    </source>
</evidence>
<keyword evidence="4" id="KW-0812">Transmembrane</keyword>
<evidence type="ECO:0000313" key="13">
    <source>
        <dbReference type="Proteomes" id="UP000095280"/>
    </source>
</evidence>
<dbReference type="InterPro" id="IPR006029">
    <property type="entry name" value="Neurotrans-gated_channel_TM"/>
</dbReference>
<evidence type="ECO:0000256" key="3">
    <source>
        <dbReference type="ARBA" id="ARBA00022475"/>
    </source>
</evidence>
<dbReference type="GO" id="GO:0005230">
    <property type="term" value="F:extracellular ligand-gated monoatomic ion channel activity"/>
    <property type="evidence" value="ECO:0007669"/>
    <property type="project" value="InterPro"/>
</dbReference>
<feature type="compositionally biased region" description="Basic residues" evidence="10">
    <location>
        <begin position="477"/>
        <end position="494"/>
    </location>
</feature>
<evidence type="ECO:0000256" key="9">
    <source>
        <dbReference type="ARBA" id="ARBA00023303"/>
    </source>
</evidence>
<evidence type="ECO:0000259" key="12">
    <source>
        <dbReference type="Pfam" id="PF02932"/>
    </source>
</evidence>
<dbReference type="InterPro" id="IPR036734">
    <property type="entry name" value="Neur_chan_lig-bd_sf"/>
</dbReference>
<keyword evidence="8" id="KW-0472">Membrane</keyword>
<keyword evidence="13" id="KW-1185">Reference proteome</keyword>
<keyword evidence="3" id="KW-1003">Cell membrane</keyword>
<feature type="region of interest" description="Disordered" evidence="10">
    <location>
        <begin position="476"/>
        <end position="501"/>
    </location>
</feature>
<feature type="region of interest" description="Disordered" evidence="10">
    <location>
        <begin position="525"/>
        <end position="561"/>
    </location>
</feature>
<organism evidence="13 14">
    <name type="scientific">Macrostomum lignano</name>
    <dbReference type="NCBI Taxonomy" id="282301"/>
    <lineage>
        <taxon>Eukaryota</taxon>
        <taxon>Metazoa</taxon>
        <taxon>Spiralia</taxon>
        <taxon>Lophotrochozoa</taxon>
        <taxon>Platyhelminthes</taxon>
        <taxon>Rhabditophora</taxon>
        <taxon>Macrostomorpha</taxon>
        <taxon>Macrostomida</taxon>
        <taxon>Macrostomidae</taxon>
        <taxon>Macrostomum</taxon>
    </lineage>
</organism>
<evidence type="ECO:0000256" key="6">
    <source>
        <dbReference type="ARBA" id="ARBA00022989"/>
    </source>
</evidence>
<keyword evidence="5" id="KW-0732">Signal</keyword>
<dbReference type="CDD" id="cd19049">
    <property type="entry name" value="LGIC_TM_anion"/>
    <property type="match status" value="1"/>
</dbReference>
<feature type="domain" description="Neurotransmitter-gated ion-channel ligand-binding" evidence="11">
    <location>
        <begin position="18"/>
        <end position="136"/>
    </location>
</feature>
<name>A0A1I8I068_9PLAT</name>